<accession>A0ABV1BT93</accession>
<evidence type="ECO:0000256" key="1">
    <source>
        <dbReference type="SAM" id="Phobius"/>
    </source>
</evidence>
<feature type="transmembrane region" description="Helical" evidence="1">
    <location>
        <begin position="12"/>
        <end position="31"/>
    </location>
</feature>
<sequence>MAGIFLKRYRYMLAVMVGVIAGTLIANYAIINITDKVGVLNNDFRLSIIDMKVNNVALWQYIFKTRIKEFALLILLLITPVAVPAVYIIFGIIGMSVGMVVSVSVMNMGIKGMFVYIVMTFPHYIIYAITIFILISIWETSRGSYVNINIRKIAMALLVSFILLLAGTLCEAYVNPGCLKMLLEHISYCV</sequence>
<protein>
    <submittedName>
        <fullName evidence="2">Stage II sporulation protein M</fullName>
    </submittedName>
</protein>
<name>A0ABV1BT93_9FIRM</name>
<organism evidence="2 3">
    <name type="scientific">[Lactobacillus] rogosae</name>
    <dbReference type="NCBI Taxonomy" id="706562"/>
    <lineage>
        <taxon>Bacteria</taxon>
        <taxon>Bacillati</taxon>
        <taxon>Bacillota</taxon>
        <taxon>Clostridia</taxon>
        <taxon>Lachnospirales</taxon>
        <taxon>Lachnospiraceae</taxon>
        <taxon>Lachnospira</taxon>
    </lineage>
</organism>
<dbReference type="EMBL" id="JBBMER010000001">
    <property type="protein sequence ID" value="MEQ2378699.1"/>
    <property type="molecule type" value="Genomic_DNA"/>
</dbReference>
<feature type="transmembrane region" description="Helical" evidence="1">
    <location>
        <begin position="153"/>
        <end position="174"/>
    </location>
</feature>
<keyword evidence="1" id="KW-1133">Transmembrane helix</keyword>
<keyword evidence="1" id="KW-0812">Transmembrane</keyword>
<dbReference type="RefSeq" id="WP_022503157.1">
    <property type="nucleotide sequence ID" value="NZ_DAWCMB010000233.1"/>
</dbReference>
<evidence type="ECO:0000313" key="2">
    <source>
        <dbReference type="EMBL" id="MEQ2378699.1"/>
    </source>
</evidence>
<dbReference type="Proteomes" id="UP001442364">
    <property type="component" value="Unassembled WGS sequence"/>
</dbReference>
<keyword evidence="1" id="KW-0472">Membrane</keyword>
<evidence type="ECO:0000313" key="3">
    <source>
        <dbReference type="Proteomes" id="UP001442364"/>
    </source>
</evidence>
<comment type="caution">
    <text evidence="2">The sequence shown here is derived from an EMBL/GenBank/DDBJ whole genome shotgun (WGS) entry which is preliminary data.</text>
</comment>
<feature type="transmembrane region" description="Helical" evidence="1">
    <location>
        <begin position="113"/>
        <end position="138"/>
    </location>
</feature>
<reference evidence="2 3" key="1">
    <citation type="submission" date="2024-03" db="EMBL/GenBank/DDBJ databases">
        <title>Human intestinal bacterial collection.</title>
        <authorList>
            <person name="Pauvert C."/>
            <person name="Hitch T.C.A."/>
            <person name="Clavel T."/>
        </authorList>
    </citation>
    <scope>NUCLEOTIDE SEQUENCE [LARGE SCALE GENOMIC DNA]</scope>
    <source>
        <strain evidence="2 3">CLA-AA-H255</strain>
    </source>
</reference>
<keyword evidence="3" id="KW-1185">Reference proteome</keyword>
<proteinExistence type="predicted"/>
<gene>
    <name evidence="2" type="ORF">WMO14_02195</name>
</gene>
<feature type="transmembrane region" description="Helical" evidence="1">
    <location>
        <begin position="70"/>
        <end position="101"/>
    </location>
</feature>